<reference evidence="1 2" key="1">
    <citation type="journal article" date="2021" name="Elife">
        <title>Chloroplast acquisition without the gene transfer in kleptoplastic sea slugs, Plakobranchus ocellatus.</title>
        <authorList>
            <person name="Maeda T."/>
            <person name="Takahashi S."/>
            <person name="Yoshida T."/>
            <person name="Shimamura S."/>
            <person name="Takaki Y."/>
            <person name="Nagai Y."/>
            <person name="Toyoda A."/>
            <person name="Suzuki Y."/>
            <person name="Arimoto A."/>
            <person name="Ishii H."/>
            <person name="Satoh N."/>
            <person name="Nishiyama T."/>
            <person name="Hasebe M."/>
            <person name="Maruyama T."/>
            <person name="Minagawa J."/>
            <person name="Obokata J."/>
            <person name="Shigenobu S."/>
        </authorList>
    </citation>
    <scope>NUCLEOTIDE SEQUENCE [LARGE SCALE GENOMIC DNA]</scope>
</reference>
<dbReference type="EMBL" id="BLXT01000924">
    <property type="protein sequence ID" value="GFN81478.1"/>
    <property type="molecule type" value="Genomic_DNA"/>
</dbReference>
<protein>
    <submittedName>
        <fullName evidence="1">Uncharacterized protein</fullName>
    </submittedName>
</protein>
<keyword evidence="2" id="KW-1185">Reference proteome</keyword>
<name>A0AAV3YES7_9GAST</name>
<gene>
    <name evidence="1" type="ORF">PoB_000798400</name>
</gene>
<sequence>MGSSMINYSAEQGGVGSWALYDGLFRLTGNQEMGSSMMDCSAEQGVYSWALYDGLFRLNEGEELGSSMMDYSA</sequence>
<comment type="caution">
    <text evidence="1">The sequence shown here is derived from an EMBL/GenBank/DDBJ whole genome shotgun (WGS) entry which is preliminary data.</text>
</comment>
<organism evidence="1 2">
    <name type="scientific">Plakobranchus ocellatus</name>
    <dbReference type="NCBI Taxonomy" id="259542"/>
    <lineage>
        <taxon>Eukaryota</taxon>
        <taxon>Metazoa</taxon>
        <taxon>Spiralia</taxon>
        <taxon>Lophotrochozoa</taxon>
        <taxon>Mollusca</taxon>
        <taxon>Gastropoda</taxon>
        <taxon>Heterobranchia</taxon>
        <taxon>Euthyneura</taxon>
        <taxon>Panpulmonata</taxon>
        <taxon>Sacoglossa</taxon>
        <taxon>Placobranchoidea</taxon>
        <taxon>Plakobranchidae</taxon>
        <taxon>Plakobranchus</taxon>
    </lineage>
</organism>
<proteinExistence type="predicted"/>
<evidence type="ECO:0000313" key="1">
    <source>
        <dbReference type="EMBL" id="GFN81478.1"/>
    </source>
</evidence>
<dbReference type="AlphaFoldDB" id="A0AAV3YES7"/>
<dbReference type="Proteomes" id="UP000735302">
    <property type="component" value="Unassembled WGS sequence"/>
</dbReference>
<accession>A0AAV3YES7</accession>
<evidence type="ECO:0000313" key="2">
    <source>
        <dbReference type="Proteomes" id="UP000735302"/>
    </source>
</evidence>